<reference evidence="4" key="1">
    <citation type="submission" date="2023-08" db="EMBL/GenBank/DDBJ databases">
        <title>Rhodospirillaceae gen. nov., a novel taxon isolated from the Yangtze River Yuezi River estuary sludge.</title>
        <authorList>
            <person name="Ruan L."/>
        </authorList>
    </citation>
    <scope>NUCLEOTIDE SEQUENCE [LARGE SCALE GENOMIC DNA]</scope>
    <source>
        <strain evidence="4">R-7</strain>
    </source>
</reference>
<accession>A0ABU0YI09</accession>
<evidence type="ECO:0000259" key="2">
    <source>
        <dbReference type="Pfam" id="PF01266"/>
    </source>
</evidence>
<evidence type="ECO:0000313" key="4">
    <source>
        <dbReference type="Proteomes" id="UP001230156"/>
    </source>
</evidence>
<dbReference type="Proteomes" id="UP001230156">
    <property type="component" value="Unassembled WGS sequence"/>
</dbReference>
<dbReference type="PANTHER" id="PTHR13847">
    <property type="entry name" value="SARCOSINE DEHYDROGENASE-RELATED"/>
    <property type="match status" value="1"/>
</dbReference>
<dbReference type="Gene3D" id="3.50.50.60">
    <property type="entry name" value="FAD/NAD(P)-binding domain"/>
    <property type="match status" value="1"/>
</dbReference>
<dbReference type="GO" id="GO:0016491">
    <property type="term" value="F:oxidoreductase activity"/>
    <property type="evidence" value="ECO:0007669"/>
    <property type="project" value="UniProtKB-KW"/>
</dbReference>
<evidence type="ECO:0000313" key="3">
    <source>
        <dbReference type="EMBL" id="MDQ7247351.1"/>
    </source>
</evidence>
<dbReference type="InterPro" id="IPR006076">
    <property type="entry name" value="FAD-dep_OxRdtase"/>
</dbReference>
<comment type="caution">
    <text evidence="3">The sequence shown here is derived from an EMBL/GenBank/DDBJ whole genome shotgun (WGS) entry which is preliminary data.</text>
</comment>
<proteinExistence type="predicted"/>
<keyword evidence="1 3" id="KW-0560">Oxidoreductase</keyword>
<dbReference type="RefSeq" id="WP_379954752.1">
    <property type="nucleotide sequence ID" value="NZ_JAUYVI010000002.1"/>
</dbReference>
<dbReference type="EMBL" id="JAUYVI010000002">
    <property type="protein sequence ID" value="MDQ7247351.1"/>
    <property type="molecule type" value="Genomic_DNA"/>
</dbReference>
<name>A0ABU0YI09_9PROT</name>
<dbReference type="Gene3D" id="3.30.9.10">
    <property type="entry name" value="D-Amino Acid Oxidase, subunit A, domain 2"/>
    <property type="match status" value="1"/>
</dbReference>
<dbReference type="Pfam" id="PF01266">
    <property type="entry name" value="DAO"/>
    <property type="match status" value="1"/>
</dbReference>
<organism evidence="3 4">
    <name type="scientific">Dongia sedimenti</name>
    <dbReference type="NCBI Taxonomy" id="3064282"/>
    <lineage>
        <taxon>Bacteria</taxon>
        <taxon>Pseudomonadati</taxon>
        <taxon>Pseudomonadota</taxon>
        <taxon>Alphaproteobacteria</taxon>
        <taxon>Rhodospirillales</taxon>
        <taxon>Dongiaceae</taxon>
        <taxon>Dongia</taxon>
    </lineage>
</organism>
<dbReference type="EC" id="1.-.-.-" evidence="3"/>
<dbReference type="SUPFAM" id="SSF51905">
    <property type="entry name" value="FAD/NAD(P)-binding domain"/>
    <property type="match status" value="1"/>
</dbReference>
<dbReference type="InterPro" id="IPR036188">
    <property type="entry name" value="FAD/NAD-bd_sf"/>
</dbReference>
<dbReference type="PANTHER" id="PTHR13847:SF287">
    <property type="entry name" value="FAD-DEPENDENT OXIDOREDUCTASE DOMAIN-CONTAINING PROTEIN 1"/>
    <property type="match status" value="1"/>
</dbReference>
<feature type="domain" description="FAD dependent oxidoreductase" evidence="2">
    <location>
        <begin position="6"/>
        <end position="348"/>
    </location>
</feature>
<gene>
    <name evidence="3" type="ORF">Q8A70_06720</name>
</gene>
<evidence type="ECO:0000256" key="1">
    <source>
        <dbReference type="ARBA" id="ARBA00023002"/>
    </source>
</evidence>
<keyword evidence="4" id="KW-1185">Reference proteome</keyword>
<protein>
    <submittedName>
        <fullName evidence="3">FAD-binding oxidoreductase</fullName>
        <ecNumber evidence="3">1.-.-.-</ecNumber>
    </submittedName>
</protein>
<sequence>MTTDCDFLVIGAGVSGAAAASELAALGSTILLEMEDQPGYHSSGRSAALYTPNYGPAMVREICQAAGAFFDAPPPGFAEHPLLTPRGALTLGIDDPEGAIDALLKDAPPAHPIEEISLERAIELCPLIRPGVFRRAIYEPGVRDMDAAAIHQGYLRGFKARDGRLAVSAQVTALERSGGAWTAVTASGRFRAPVVVNAAGAWADRIGALAGATRIGLQPCLRTVILVEVPPEFCRPSQPVGEVIETWHYFKPEAGRILASPGDETPVDPMDAYPDDMVIAELADYLERHTLLKIERVLRSWAGLRSFVPDHCPVAGPDPRAEGFFWLAGQGGYGIMMSPVLGRATASLIDTGALPEDLKERGLTPADLAPGRAALRESAADAMG</sequence>